<feature type="transmembrane region" description="Helical" evidence="1">
    <location>
        <begin position="144"/>
        <end position="165"/>
    </location>
</feature>
<feature type="transmembrane region" description="Helical" evidence="1">
    <location>
        <begin position="48"/>
        <end position="72"/>
    </location>
</feature>
<dbReference type="OrthoDB" id="9807787at2"/>
<organism evidence="2 3">
    <name type="scientific">Pseudomonas duriflava</name>
    <dbReference type="NCBI Taxonomy" id="459528"/>
    <lineage>
        <taxon>Bacteria</taxon>
        <taxon>Pseudomonadati</taxon>
        <taxon>Pseudomonadota</taxon>
        <taxon>Gammaproteobacteria</taxon>
        <taxon>Pseudomonadales</taxon>
        <taxon>Pseudomonadaceae</taxon>
        <taxon>Pseudomonas</taxon>
    </lineage>
</organism>
<comment type="caution">
    <text evidence="2">The sequence shown here is derived from an EMBL/GenBank/DDBJ whole genome shotgun (WGS) entry which is preliminary data.</text>
</comment>
<sequence>MTRPADWIICEHCDSVYLRTLLAKGESAHCIRCSALLERGRRFNIEQLLALTVAAAILFVFANVFPVIHISLQGLSNEATLWQSVEALAQGRITMIALVAGIAIILAPLLQILLLGWVLGHAYAGQIAPGFKLCMRSLEHLRPWSMLEVCLLGILVSIVKLAGMLHVSPGMGLWAMAMLTVLILLIAGKDIRRLWDDLEVTSR</sequence>
<dbReference type="EMBL" id="VLKY01000004">
    <property type="protein sequence ID" value="TWI55622.1"/>
    <property type="molecule type" value="Genomic_DNA"/>
</dbReference>
<keyword evidence="1" id="KW-1133">Transmembrane helix</keyword>
<proteinExistence type="predicted"/>
<reference evidence="2 3" key="1">
    <citation type="journal article" date="2015" name="Stand. Genomic Sci.">
        <title>Genomic Encyclopedia of Bacterial and Archaeal Type Strains, Phase III: the genomes of soil and plant-associated and newly described type strains.</title>
        <authorList>
            <person name="Whitman W.B."/>
            <person name="Woyke T."/>
            <person name="Klenk H.P."/>
            <person name="Zhou Y."/>
            <person name="Lilburn T.G."/>
            <person name="Beck B.J."/>
            <person name="De Vos P."/>
            <person name="Vandamme P."/>
            <person name="Eisen J.A."/>
            <person name="Garrity G."/>
            <person name="Hugenholtz P."/>
            <person name="Kyrpides N.C."/>
        </authorList>
    </citation>
    <scope>NUCLEOTIDE SEQUENCE [LARGE SCALE GENOMIC DNA]</scope>
    <source>
        <strain evidence="2 3">CGMCC 1.6858</strain>
    </source>
</reference>
<evidence type="ECO:0000313" key="2">
    <source>
        <dbReference type="EMBL" id="TWI55622.1"/>
    </source>
</evidence>
<keyword evidence="1" id="KW-0812">Transmembrane</keyword>
<dbReference type="Proteomes" id="UP000316905">
    <property type="component" value="Unassembled WGS sequence"/>
</dbReference>
<evidence type="ECO:0000313" key="3">
    <source>
        <dbReference type="Proteomes" id="UP000316905"/>
    </source>
</evidence>
<dbReference type="AlphaFoldDB" id="A0A562QFT6"/>
<dbReference type="InterPro" id="IPR007498">
    <property type="entry name" value="PqiA-like"/>
</dbReference>
<protein>
    <submittedName>
        <fullName evidence="2">Paraquat-inducible protein A</fullName>
    </submittedName>
</protein>
<dbReference type="RefSeq" id="WP_145140671.1">
    <property type="nucleotide sequence ID" value="NZ_VLKY01000004.1"/>
</dbReference>
<dbReference type="Pfam" id="PF04403">
    <property type="entry name" value="PqiA"/>
    <property type="match status" value="1"/>
</dbReference>
<feature type="transmembrane region" description="Helical" evidence="1">
    <location>
        <begin position="171"/>
        <end position="188"/>
    </location>
</feature>
<gene>
    <name evidence="2" type="ORF">IQ22_01548</name>
</gene>
<accession>A0A562QFT6</accession>
<feature type="transmembrane region" description="Helical" evidence="1">
    <location>
        <begin position="92"/>
        <end position="123"/>
    </location>
</feature>
<name>A0A562QFT6_9PSED</name>
<keyword evidence="1" id="KW-0472">Membrane</keyword>
<evidence type="ECO:0000256" key="1">
    <source>
        <dbReference type="SAM" id="Phobius"/>
    </source>
</evidence>
<keyword evidence="3" id="KW-1185">Reference proteome</keyword>